<dbReference type="InterPro" id="IPR036397">
    <property type="entry name" value="RNaseH_sf"/>
</dbReference>
<sequence>MVEGDNNISGSCNTSEASKLIYGDELYLHPNDSSITNFIRIKLKGTENYSIWNCAMTLALQTKKKIRFTDSTCKKLAEKSLANQWDLCNSVVLSWILGQFDAITKLPACSCAAQKAFKTHTDLIKLMQFLMRLDDVYQPIGSSLLTRDPIPDVKIDFLVISREESHREYTVNLLSVHKLARDSKLFIVFDEFKCYIQDLHLKKTLVTGSQHGGLYFLDFNNKPETFIKCNNMICYSNTLWNNRLGHPSDQVLKALKALKDRIDIRSNGDSAPCDICHEAKQTREPFPSCDHKTTNLGDIVHLDVWGPYKITSRDGYKYFLTVVDDYSRAPPSAAINFRFRKRGRHEKSPSKTRLLSTAATISTCHVRYNLQSLTAYGNNLGNVDNNLKVYTKSCGLKLLFCGWNLLLCRI</sequence>
<dbReference type="PANTHER" id="PTHR37610:SF78">
    <property type="entry name" value="GAG-POLYPEPTIDE OF LTR COPIA-TYPE-RELATED"/>
    <property type="match status" value="1"/>
</dbReference>
<dbReference type="Pfam" id="PF13976">
    <property type="entry name" value="gag_pre-integrs"/>
    <property type="match status" value="1"/>
</dbReference>
<dbReference type="Proteomes" id="UP001151760">
    <property type="component" value="Unassembled WGS sequence"/>
</dbReference>
<protein>
    <submittedName>
        <fullName evidence="3">Ribonuclease H-like domain-containing protein</fullName>
    </submittedName>
</protein>
<feature type="domain" description="GAG-pre-integrase" evidence="1">
    <location>
        <begin position="213"/>
        <end position="281"/>
    </location>
</feature>
<organism evidence="3 4">
    <name type="scientific">Tanacetum coccineum</name>
    <dbReference type="NCBI Taxonomy" id="301880"/>
    <lineage>
        <taxon>Eukaryota</taxon>
        <taxon>Viridiplantae</taxon>
        <taxon>Streptophyta</taxon>
        <taxon>Embryophyta</taxon>
        <taxon>Tracheophyta</taxon>
        <taxon>Spermatophyta</taxon>
        <taxon>Magnoliopsida</taxon>
        <taxon>eudicotyledons</taxon>
        <taxon>Gunneridae</taxon>
        <taxon>Pentapetalae</taxon>
        <taxon>asterids</taxon>
        <taxon>campanulids</taxon>
        <taxon>Asterales</taxon>
        <taxon>Asteraceae</taxon>
        <taxon>Asteroideae</taxon>
        <taxon>Anthemideae</taxon>
        <taxon>Anthemidinae</taxon>
        <taxon>Tanacetum</taxon>
    </lineage>
</organism>
<reference evidence="3" key="1">
    <citation type="journal article" date="2022" name="Int. J. Mol. Sci.">
        <title>Draft Genome of Tanacetum Coccineum: Genomic Comparison of Closely Related Tanacetum-Family Plants.</title>
        <authorList>
            <person name="Yamashiro T."/>
            <person name="Shiraishi A."/>
            <person name="Nakayama K."/>
            <person name="Satake H."/>
        </authorList>
    </citation>
    <scope>NUCLEOTIDE SEQUENCE</scope>
</reference>
<evidence type="ECO:0000259" key="2">
    <source>
        <dbReference type="Pfam" id="PF14244"/>
    </source>
</evidence>
<dbReference type="EMBL" id="BQNB010013975">
    <property type="protein sequence ID" value="GJT22520.1"/>
    <property type="molecule type" value="Genomic_DNA"/>
</dbReference>
<feature type="domain" description="Retrotransposon Copia-like N-terminal" evidence="2">
    <location>
        <begin position="29"/>
        <end position="75"/>
    </location>
</feature>
<reference evidence="3" key="2">
    <citation type="submission" date="2022-01" db="EMBL/GenBank/DDBJ databases">
        <authorList>
            <person name="Yamashiro T."/>
            <person name="Shiraishi A."/>
            <person name="Satake H."/>
            <person name="Nakayama K."/>
        </authorList>
    </citation>
    <scope>NUCLEOTIDE SEQUENCE</scope>
</reference>
<accession>A0ABQ5C6A1</accession>
<dbReference type="Gene3D" id="3.30.420.10">
    <property type="entry name" value="Ribonuclease H-like superfamily/Ribonuclease H"/>
    <property type="match status" value="1"/>
</dbReference>
<keyword evidence="4" id="KW-1185">Reference proteome</keyword>
<evidence type="ECO:0000313" key="4">
    <source>
        <dbReference type="Proteomes" id="UP001151760"/>
    </source>
</evidence>
<name>A0ABQ5C6A1_9ASTR</name>
<dbReference type="Pfam" id="PF14244">
    <property type="entry name" value="Retrotran_gag_3"/>
    <property type="match status" value="1"/>
</dbReference>
<evidence type="ECO:0000313" key="3">
    <source>
        <dbReference type="EMBL" id="GJT22520.1"/>
    </source>
</evidence>
<gene>
    <name evidence="3" type="ORF">Tco_0892457</name>
</gene>
<dbReference type="InterPro" id="IPR029472">
    <property type="entry name" value="Copia-like_N"/>
</dbReference>
<proteinExistence type="predicted"/>
<dbReference type="InterPro" id="IPR025724">
    <property type="entry name" value="GAG-pre-integrase_dom"/>
</dbReference>
<evidence type="ECO:0000259" key="1">
    <source>
        <dbReference type="Pfam" id="PF13976"/>
    </source>
</evidence>
<dbReference type="PANTHER" id="PTHR37610">
    <property type="entry name" value="CCHC-TYPE DOMAIN-CONTAINING PROTEIN"/>
    <property type="match status" value="1"/>
</dbReference>
<comment type="caution">
    <text evidence="3">The sequence shown here is derived from an EMBL/GenBank/DDBJ whole genome shotgun (WGS) entry which is preliminary data.</text>
</comment>